<dbReference type="EMBL" id="QPFP01000073">
    <property type="protein sequence ID" value="TEB23891.1"/>
    <property type="molecule type" value="Genomic_DNA"/>
</dbReference>
<proteinExistence type="predicted"/>
<dbReference type="Proteomes" id="UP000298030">
    <property type="component" value="Unassembled WGS sequence"/>
</dbReference>
<gene>
    <name evidence="1" type="ORF">FA13DRAFT_1399809</name>
</gene>
<comment type="caution">
    <text evidence="1">The sequence shown here is derived from an EMBL/GenBank/DDBJ whole genome shotgun (WGS) entry which is preliminary data.</text>
</comment>
<organism evidence="1 2">
    <name type="scientific">Coprinellus micaceus</name>
    <name type="common">Glistening ink-cap mushroom</name>
    <name type="synonym">Coprinus micaceus</name>
    <dbReference type="NCBI Taxonomy" id="71717"/>
    <lineage>
        <taxon>Eukaryota</taxon>
        <taxon>Fungi</taxon>
        <taxon>Dikarya</taxon>
        <taxon>Basidiomycota</taxon>
        <taxon>Agaricomycotina</taxon>
        <taxon>Agaricomycetes</taxon>
        <taxon>Agaricomycetidae</taxon>
        <taxon>Agaricales</taxon>
        <taxon>Agaricineae</taxon>
        <taxon>Psathyrellaceae</taxon>
        <taxon>Coprinellus</taxon>
    </lineage>
</organism>
<protein>
    <submittedName>
        <fullName evidence="1">Uncharacterized protein</fullName>
    </submittedName>
</protein>
<name>A0A4Y7SQA0_COPMI</name>
<reference evidence="1 2" key="1">
    <citation type="journal article" date="2019" name="Nat. Ecol. Evol.">
        <title>Megaphylogeny resolves global patterns of mushroom evolution.</title>
        <authorList>
            <person name="Varga T."/>
            <person name="Krizsan K."/>
            <person name="Foldi C."/>
            <person name="Dima B."/>
            <person name="Sanchez-Garcia M."/>
            <person name="Sanchez-Ramirez S."/>
            <person name="Szollosi G.J."/>
            <person name="Szarkandi J.G."/>
            <person name="Papp V."/>
            <person name="Albert L."/>
            <person name="Andreopoulos W."/>
            <person name="Angelini C."/>
            <person name="Antonin V."/>
            <person name="Barry K.W."/>
            <person name="Bougher N.L."/>
            <person name="Buchanan P."/>
            <person name="Buyck B."/>
            <person name="Bense V."/>
            <person name="Catcheside P."/>
            <person name="Chovatia M."/>
            <person name="Cooper J."/>
            <person name="Damon W."/>
            <person name="Desjardin D."/>
            <person name="Finy P."/>
            <person name="Geml J."/>
            <person name="Haridas S."/>
            <person name="Hughes K."/>
            <person name="Justo A."/>
            <person name="Karasinski D."/>
            <person name="Kautmanova I."/>
            <person name="Kiss B."/>
            <person name="Kocsube S."/>
            <person name="Kotiranta H."/>
            <person name="LaButti K.M."/>
            <person name="Lechner B.E."/>
            <person name="Liimatainen K."/>
            <person name="Lipzen A."/>
            <person name="Lukacs Z."/>
            <person name="Mihaltcheva S."/>
            <person name="Morgado L.N."/>
            <person name="Niskanen T."/>
            <person name="Noordeloos M.E."/>
            <person name="Ohm R.A."/>
            <person name="Ortiz-Santana B."/>
            <person name="Ovrebo C."/>
            <person name="Racz N."/>
            <person name="Riley R."/>
            <person name="Savchenko A."/>
            <person name="Shiryaev A."/>
            <person name="Soop K."/>
            <person name="Spirin V."/>
            <person name="Szebenyi C."/>
            <person name="Tomsovsky M."/>
            <person name="Tulloss R.E."/>
            <person name="Uehling J."/>
            <person name="Grigoriev I.V."/>
            <person name="Vagvolgyi C."/>
            <person name="Papp T."/>
            <person name="Martin F.M."/>
            <person name="Miettinen O."/>
            <person name="Hibbett D.S."/>
            <person name="Nagy L.G."/>
        </authorList>
    </citation>
    <scope>NUCLEOTIDE SEQUENCE [LARGE SCALE GENOMIC DNA]</scope>
    <source>
        <strain evidence="1 2">FP101781</strain>
    </source>
</reference>
<keyword evidence="2" id="KW-1185">Reference proteome</keyword>
<dbReference type="AlphaFoldDB" id="A0A4Y7SQA0"/>
<evidence type="ECO:0000313" key="1">
    <source>
        <dbReference type="EMBL" id="TEB23891.1"/>
    </source>
</evidence>
<accession>A0A4Y7SQA0</accession>
<evidence type="ECO:0000313" key="2">
    <source>
        <dbReference type="Proteomes" id="UP000298030"/>
    </source>
</evidence>
<sequence length="217" mass="24528">MLVSIFPCAALQVTHIIVPEPSAQHLDRDRYICVRYRSQRCLEVMNLRGRSTLSQNHQPVLRIASEVGSILPVAYQAFWSTALVAWALIDEPFLNPYIKREWESKGKTLSMEQHESAGRGSPELESHFKIVERKPTRNVPQSCSRGAPNLMYCDPTPNLKEPGWKAPLPFSRAQSGRPQPVEGYWAVLQAYPSMQLCWEGRILALSDLPNQVEACIS</sequence>